<dbReference type="InterPro" id="IPR029044">
    <property type="entry name" value="Nucleotide-diphossugar_trans"/>
</dbReference>
<accession>A0A412IFH2</accession>
<sequence length="292" mass="34695">MISIVICSISPERLRQVIQNIQGTIGVEYEIIAIDNREKNWPIARVYNEGAYRAQYPYLFFVHEDVKFHSRNWGLVIEEKLKEPNCGVIGFAGTRVMLNCYSGWLQSHHWMCLLLYQGLGEGMTELRAHHAYLERPFEEVVALDGLGMFVRKEVWEEYPFDEVMLTGFHCYDVDFSLQIAASKKYKNYVCCSTKVLIEHFSSGNLNHSWYKDTIRFHKQKWNKILPMRIDGMEISHRDEKKYKERCFYYFVRGILQTNYPERKLMLKEFLFCSCSWKHLGHCITNLYKYIKS</sequence>
<reference evidence="2 3" key="1">
    <citation type="submission" date="2018-08" db="EMBL/GenBank/DDBJ databases">
        <title>A genome reference for cultivated species of the human gut microbiota.</title>
        <authorList>
            <person name="Zou Y."/>
            <person name="Xue W."/>
            <person name="Luo G."/>
        </authorList>
    </citation>
    <scope>NUCLEOTIDE SEQUENCE [LARGE SCALE GENOMIC DNA]</scope>
    <source>
        <strain evidence="2 3">AF22-3AC</strain>
    </source>
</reference>
<organism evidence="2 3">
    <name type="scientific">Bacteroides cellulosilyticus</name>
    <dbReference type="NCBI Taxonomy" id="246787"/>
    <lineage>
        <taxon>Bacteria</taxon>
        <taxon>Pseudomonadati</taxon>
        <taxon>Bacteroidota</taxon>
        <taxon>Bacteroidia</taxon>
        <taxon>Bacteroidales</taxon>
        <taxon>Bacteroidaceae</taxon>
        <taxon>Bacteroides</taxon>
    </lineage>
</organism>
<evidence type="ECO:0000313" key="2">
    <source>
        <dbReference type="EMBL" id="RGS35661.1"/>
    </source>
</evidence>
<dbReference type="Pfam" id="PF13712">
    <property type="entry name" value="Glyco_tranf_2_5"/>
    <property type="match status" value="1"/>
</dbReference>
<protein>
    <recommendedName>
        <fullName evidence="1">Streptomycin biosynthesis protein StrF domain-containing protein</fullName>
    </recommendedName>
</protein>
<gene>
    <name evidence="2" type="ORF">DWX97_15725</name>
</gene>
<dbReference type="AlphaFoldDB" id="A0A412IFH2"/>
<evidence type="ECO:0000313" key="3">
    <source>
        <dbReference type="Proteomes" id="UP000283341"/>
    </source>
</evidence>
<dbReference type="Proteomes" id="UP000283341">
    <property type="component" value="Unassembled WGS sequence"/>
</dbReference>
<comment type="caution">
    <text evidence="2">The sequence shown here is derived from an EMBL/GenBank/DDBJ whole genome shotgun (WGS) entry which is preliminary data.</text>
</comment>
<proteinExistence type="predicted"/>
<dbReference type="Gene3D" id="3.90.550.10">
    <property type="entry name" value="Spore Coat Polysaccharide Biosynthesis Protein SpsA, Chain A"/>
    <property type="match status" value="1"/>
</dbReference>
<dbReference type="RefSeq" id="WP_118403010.1">
    <property type="nucleotide sequence ID" value="NZ_JADNFX010000010.1"/>
</dbReference>
<name>A0A412IFH2_9BACE</name>
<dbReference type="EMBL" id="QRVJ01000013">
    <property type="protein sequence ID" value="RGS35661.1"/>
    <property type="molecule type" value="Genomic_DNA"/>
</dbReference>
<dbReference type="SUPFAM" id="SSF53448">
    <property type="entry name" value="Nucleotide-diphospho-sugar transferases"/>
    <property type="match status" value="1"/>
</dbReference>
<evidence type="ECO:0000259" key="1">
    <source>
        <dbReference type="Pfam" id="PF13712"/>
    </source>
</evidence>
<dbReference type="InterPro" id="IPR059123">
    <property type="entry name" value="StrF_dom"/>
</dbReference>
<feature type="domain" description="Streptomycin biosynthesis protein StrF" evidence="1">
    <location>
        <begin position="4"/>
        <end position="199"/>
    </location>
</feature>